<dbReference type="Proteomes" id="UP000263486">
    <property type="component" value="Unassembled WGS sequence"/>
</dbReference>
<dbReference type="RefSeq" id="WP_114641903.1">
    <property type="nucleotide sequence ID" value="NZ_JAACIO010000006.1"/>
</dbReference>
<evidence type="ECO:0000313" key="2">
    <source>
        <dbReference type="Proteomes" id="UP000263486"/>
    </source>
</evidence>
<name>A0ABX9KIE7_9FUSO</name>
<gene>
    <name evidence="1" type="ORF">DYH56_05695</name>
</gene>
<reference evidence="1 2" key="1">
    <citation type="submission" date="2018-08" db="EMBL/GenBank/DDBJ databases">
        <title>Draft genome sequence of Psychrilyobacter sp. strain SD5 isolated from Black Sea water.</title>
        <authorList>
            <person name="Yadav S."/>
            <person name="Villanueva L."/>
            <person name="Damste J.S.S."/>
        </authorList>
    </citation>
    <scope>NUCLEOTIDE SEQUENCE [LARGE SCALE GENOMIC DNA]</scope>
    <source>
        <strain evidence="1 2">SD5</strain>
    </source>
</reference>
<keyword evidence="2" id="KW-1185">Reference proteome</keyword>
<organism evidence="1 2">
    <name type="scientific">Psychrilyobacter piezotolerans</name>
    <dbReference type="NCBI Taxonomy" id="2293438"/>
    <lineage>
        <taxon>Bacteria</taxon>
        <taxon>Fusobacteriati</taxon>
        <taxon>Fusobacteriota</taxon>
        <taxon>Fusobacteriia</taxon>
        <taxon>Fusobacteriales</taxon>
        <taxon>Fusobacteriaceae</taxon>
        <taxon>Psychrilyobacter</taxon>
    </lineage>
</organism>
<dbReference type="SUPFAM" id="SSF47413">
    <property type="entry name" value="lambda repressor-like DNA-binding domains"/>
    <property type="match status" value="1"/>
</dbReference>
<dbReference type="EMBL" id="QUAJ01000007">
    <property type="protein sequence ID" value="REI41907.1"/>
    <property type="molecule type" value="Genomic_DNA"/>
</dbReference>
<protein>
    <submittedName>
        <fullName evidence="1">Uncharacterized protein</fullName>
    </submittedName>
</protein>
<accession>A0ABX9KIE7</accession>
<proteinExistence type="predicted"/>
<sequence>MLDKIKIKCINRGLTMTELAMKLGISREYMYRKIKSKDNDFLKKTEKILNQPDTFVSEL</sequence>
<evidence type="ECO:0000313" key="1">
    <source>
        <dbReference type="EMBL" id="REI41907.1"/>
    </source>
</evidence>
<comment type="caution">
    <text evidence="1">The sequence shown here is derived from an EMBL/GenBank/DDBJ whole genome shotgun (WGS) entry which is preliminary data.</text>
</comment>
<dbReference type="InterPro" id="IPR010982">
    <property type="entry name" value="Lambda_DNA-bd_dom_sf"/>
</dbReference>